<protein>
    <submittedName>
        <fullName evidence="1">Uncharacterized protein</fullName>
    </submittedName>
</protein>
<sequence length="358" mass="41319">MAPSSLLIPAAIIAPANHPNIRLRDLSALPSFQPRPPFILFKAHKSPERTMATWYDLPAEVTQNILEHVVDRLPVRFEPRHAATRATRNAKEKEKDKETALSTTDALNSLLLVSKRFMVYNELEGAILTNATIRIKDLRAWNALEKRYGQEGLAMMQEVVIYTKLSRFDIAHTSTRFPDLHPYLKTKMPNMRRVVIDLTHRTAAYPWILTHDQCINMSKGHTLRQAELSDRGANGYVFRHTLDVTSAARKELQQLLCYPLMFLRVKQDRWATNILNVKDYLRCEVVLEWEVQFAVQSGYDTEPRKVQLSSTNWCVTLQKDGETFLCPQRLDKTGGWHDEYPWLVDSVNAVEHDKYYTA</sequence>
<dbReference type="Proteomes" id="UP001345013">
    <property type="component" value="Unassembled WGS sequence"/>
</dbReference>
<name>A0ABR0K4L1_9EURO</name>
<organism evidence="1 2">
    <name type="scientific">Lithohypha guttulata</name>
    <dbReference type="NCBI Taxonomy" id="1690604"/>
    <lineage>
        <taxon>Eukaryota</taxon>
        <taxon>Fungi</taxon>
        <taxon>Dikarya</taxon>
        <taxon>Ascomycota</taxon>
        <taxon>Pezizomycotina</taxon>
        <taxon>Eurotiomycetes</taxon>
        <taxon>Chaetothyriomycetidae</taxon>
        <taxon>Chaetothyriales</taxon>
        <taxon>Trichomeriaceae</taxon>
        <taxon>Lithohypha</taxon>
    </lineage>
</organism>
<keyword evidence="2" id="KW-1185">Reference proteome</keyword>
<evidence type="ECO:0000313" key="2">
    <source>
        <dbReference type="Proteomes" id="UP001345013"/>
    </source>
</evidence>
<accession>A0ABR0K4L1</accession>
<dbReference type="EMBL" id="JAVRRG010000110">
    <property type="protein sequence ID" value="KAK5084906.1"/>
    <property type="molecule type" value="Genomic_DNA"/>
</dbReference>
<proteinExistence type="predicted"/>
<comment type="caution">
    <text evidence="1">The sequence shown here is derived from an EMBL/GenBank/DDBJ whole genome shotgun (WGS) entry which is preliminary data.</text>
</comment>
<gene>
    <name evidence="1" type="ORF">LTR24_007394</name>
</gene>
<reference evidence="1 2" key="1">
    <citation type="submission" date="2023-08" db="EMBL/GenBank/DDBJ databases">
        <title>Black Yeasts Isolated from many extreme environments.</title>
        <authorList>
            <person name="Coleine C."/>
            <person name="Stajich J.E."/>
            <person name="Selbmann L."/>
        </authorList>
    </citation>
    <scope>NUCLEOTIDE SEQUENCE [LARGE SCALE GENOMIC DNA]</scope>
    <source>
        <strain evidence="1 2">CCFEE 5885</strain>
    </source>
</reference>
<evidence type="ECO:0000313" key="1">
    <source>
        <dbReference type="EMBL" id="KAK5084906.1"/>
    </source>
</evidence>